<evidence type="ECO:0000256" key="4">
    <source>
        <dbReference type="ARBA" id="ARBA00022989"/>
    </source>
</evidence>
<feature type="transmembrane region" description="Helical" evidence="6">
    <location>
        <begin position="12"/>
        <end position="30"/>
    </location>
</feature>
<protein>
    <submittedName>
        <fullName evidence="8">Putative Drug/metabolite exporter family</fullName>
    </submittedName>
</protein>
<evidence type="ECO:0000256" key="6">
    <source>
        <dbReference type="SAM" id="Phobius"/>
    </source>
</evidence>
<accession>A0A0B6XEM7</accession>
<dbReference type="InterPro" id="IPR051258">
    <property type="entry name" value="Diverse_Substrate_Transporter"/>
</dbReference>
<sequence>MSHDVLPLSRRRLYLLDLGLLAVALSWGASYSLMQLIIQAGLTVPLFLMLRFALSVPFMFLGTRVRLRNIKLGEIINGLIFGCLLYAILTFETLGVKYTTASNAGFLIALSVVIVPFFERIFGKRKQSKFIYFTCFISLVGGGILSFSDTGNFGFNNGDWLILLAALIRGFQIFMFGKQTSGKSYSLVNITLVELVTVSVLGLAFVLMTDSASLLLIPTITFNVWGYILFLSLLATAFAFLMQLYAANITSPTRVGLILSLEPAFAALFAVTIMGETIGILQGFGGAIIVCAALLGRIVEGKRYE</sequence>
<feature type="domain" description="EamA" evidence="7">
    <location>
        <begin position="18"/>
        <end position="141"/>
    </location>
</feature>
<organism evidence="8 9">
    <name type="scientific">Xenorhabdus bovienii</name>
    <name type="common">Xenorhabdus nematophila subsp. bovienii</name>
    <dbReference type="NCBI Taxonomy" id="40576"/>
    <lineage>
        <taxon>Bacteria</taxon>
        <taxon>Pseudomonadati</taxon>
        <taxon>Pseudomonadota</taxon>
        <taxon>Gammaproteobacteria</taxon>
        <taxon>Enterobacterales</taxon>
        <taxon>Morganellaceae</taxon>
        <taxon>Xenorhabdus</taxon>
    </lineage>
</organism>
<evidence type="ECO:0000256" key="3">
    <source>
        <dbReference type="ARBA" id="ARBA00022692"/>
    </source>
</evidence>
<dbReference type="SUPFAM" id="SSF103481">
    <property type="entry name" value="Multidrug resistance efflux transporter EmrE"/>
    <property type="match status" value="2"/>
</dbReference>
<dbReference type="KEGG" id="xbv:XBW1_4272"/>
<evidence type="ECO:0000259" key="7">
    <source>
        <dbReference type="Pfam" id="PF00892"/>
    </source>
</evidence>
<keyword evidence="5 6" id="KW-0472">Membrane</keyword>
<keyword evidence="2" id="KW-1003">Cell membrane</keyword>
<feature type="transmembrane region" description="Helical" evidence="6">
    <location>
        <begin position="72"/>
        <end position="89"/>
    </location>
</feature>
<name>A0A0B6XEM7_XENBV</name>
<evidence type="ECO:0000313" key="8">
    <source>
        <dbReference type="EMBL" id="CDM91621.1"/>
    </source>
</evidence>
<feature type="transmembrane region" description="Helical" evidence="6">
    <location>
        <begin position="227"/>
        <end position="248"/>
    </location>
</feature>
<keyword evidence="3 6" id="KW-0812">Transmembrane</keyword>
<feature type="transmembrane region" description="Helical" evidence="6">
    <location>
        <begin position="255"/>
        <end position="274"/>
    </location>
</feature>
<feature type="transmembrane region" description="Helical" evidence="6">
    <location>
        <begin position="130"/>
        <end position="148"/>
    </location>
</feature>
<dbReference type="EMBL" id="FO818637">
    <property type="protein sequence ID" value="CDM91621.1"/>
    <property type="molecule type" value="Genomic_DNA"/>
</dbReference>
<reference evidence="8 9" key="1">
    <citation type="submission" date="2014-02" db="EMBL/GenBank/DDBJ databases">
        <authorList>
            <person name="Genoscope - CEA"/>
        </authorList>
    </citation>
    <scope>NUCLEOTIDE SEQUENCE [LARGE SCALE GENOMIC DNA]</scope>
    <source>
        <strain evidence="8 9">CS03</strain>
    </source>
</reference>
<dbReference type="PANTHER" id="PTHR42920">
    <property type="entry name" value="OS03G0707200 PROTEIN-RELATED"/>
    <property type="match status" value="1"/>
</dbReference>
<feature type="transmembrane region" description="Helical" evidence="6">
    <location>
        <begin position="36"/>
        <end position="60"/>
    </location>
</feature>
<feature type="transmembrane region" description="Helical" evidence="6">
    <location>
        <begin position="184"/>
        <end position="207"/>
    </location>
</feature>
<keyword evidence="4 6" id="KW-1133">Transmembrane helix</keyword>
<evidence type="ECO:0000313" key="9">
    <source>
        <dbReference type="Proteomes" id="UP000032930"/>
    </source>
</evidence>
<gene>
    <name evidence="8" type="ORF">XBW1_4272</name>
</gene>
<dbReference type="RefSeq" id="WP_046337607.1">
    <property type="nucleotide sequence ID" value="NZ_CAWMEF010000001.1"/>
</dbReference>
<dbReference type="Pfam" id="PF00892">
    <property type="entry name" value="EamA"/>
    <property type="match status" value="2"/>
</dbReference>
<feature type="transmembrane region" description="Helical" evidence="6">
    <location>
        <begin position="160"/>
        <end position="177"/>
    </location>
</feature>
<evidence type="ECO:0000256" key="1">
    <source>
        <dbReference type="ARBA" id="ARBA00004651"/>
    </source>
</evidence>
<evidence type="ECO:0000256" key="2">
    <source>
        <dbReference type="ARBA" id="ARBA00022475"/>
    </source>
</evidence>
<dbReference type="Proteomes" id="UP000032930">
    <property type="component" value="Chromosome"/>
</dbReference>
<dbReference type="InterPro" id="IPR000620">
    <property type="entry name" value="EamA_dom"/>
</dbReference>
<feature type="transmembrane region" description="Helical" evidence="6">
    <location>
        <begin position="280"/>
        <end position="299"/>
    </location>
</feature>
<comment type="subcellular location">
    <subcellularLocation>
        <location evidence="1">Cell membrane</location>
        <topology evidence="1">Multi-pass membrane protein</topology>
    </subcellularLocation>
</comment>
<evidence type="ECO:0000256" key="5">
    <source>
        <dbReference type="ARBA" id="ARBA00023136"/>
    </source>
</evidence>
<dbReference type="GO" id="GO:0005886">
    <property type="term" value="C:plasma membrane"/>
    <property type="evidence" value="ECO:0007669"/>
    <property type="project" value="UniProtKB-SubCell"/>
</dbReference>
<dbReference type="PANTHER" id="PTHR42920:SF5">
    <property type="entry name" value="EAMA DOMAIN-CONTAINING PROTEIN"/>
    <property type="match status" value="1"/>
</dbReference>
<dbReference type="InterPro" id="IPR037185">
    <property type="entry name" value="EmrE-like"/>
</dbReference>
<feature type="transmembrane region" description="Helical" evidence="6">
    <location>
        <begin position="101"/>
        <end position="118"/>
    </location>
</feature>
<dbReference type="AlphaFoldDB" id="A0A0B6XEM7"/>
<feature type="domain" description="EamA" evidence="7">
    <location>
        <begin position="158"/>
        <end position="295"/>
    </location>
</feature>
<proteinExistence type="predicted"/>